<keyword evidence="5" id="KW-0106">Calcium</keyword>
<dbReference type="Proteomes" id="UP000434044">
    <property type="component" value="Unassembled WGS sequence"/>
</dbReference>
<feature type="domain" description="PilY1 beta-propeller" evidence="9">
    <location>
        <begin position="746"/>
        <end position="1086"/>
    </location>
</feature>
<evidence type="ECO:0000256" key="7">
    <source>
        <dbReference type="SAM" id="MobiDB-lite"/>
    </source>
</evidence>
<keyword evidence="4" id="KW-0479">Metal-binding</keyword>
<feature type="region of interest" description="Disordered" evidence="7">
    <location>
        <begin position="477"/>
        <end position="509"/>
    </location>
</feature>
<keyword evidence="3" id="KW-1029">Fimbrium biogenesis</keyword>
<dbReference type="GO" id="GO:0046872">
    <property type="term" value="F:metal ion binding"/>
    <property type="evidence" value="ECO:0007669"/>
    <property type="project" value="UniProtKB-KW"/>
</dbReference>
<dbReference type="AlphaFoldDB" id="A0A6N8EKH2"/>
<evidence type="ECO:0000259" key="9">
    <source>
        <dbReference type="Pfam" id="PF05567"/>
    </source>
</evidence>
<evidence type="ECO:0000256" key="8">
    <source>
        <dbReference type="SAM" id="Phobius"/>
    </source>
</evidence>
<organism evidence="10 11">
    <name type="scientific">Allochromatium palmeri</name>
    <dbReference type="NCBI Taxonomy" id="231048"/>
    <lineage>
        <taxon>Bacteria</taxon>
        <taxon>Pseudomonadati</taxon>
        <taxon>Pseudomonadota</taxon>
        <taxon>Gammaproteobacteria</taxon>
        <taxon>Chromatiales</taxon>
        <taxon>Chromatiaceae</taxon>
        <taxon>Allochromatium</taxon>
    </lineage>
</organism>
<comment type="caution">
    <text evidence="10">The sequence shown here is derived from an EMBL/GenBank/DDBJ whole genome shotgun (WGS) entry which is preliminary data.</text>
</comment>
<keyword evidence="6" id="KW-0281">Fimbrium</keyword>
<evidence type="ECO:0000256" key="5">
    <source>
        <dbReference type="ARBA" id="ARBA00022837"/>
    </source>
</evidence>
<dbReference type="RefSeq" id="WP_155451594.1">
    <property type="nucleotide sequence ID" value="NZ_WNKT01000068.1"/>
</dbReference>
<keyword evidence="8" id="KW-0812">Transmembrane</keyword>
<dbReference type="SUPFAM" id="SSF50998">
    <property type="entry name" value="Quinoprotein alcohol dehydrogenase-like"/>
    <property type="match status" value="1"/>
</dbReference>
<dbReference type="InterPro" id="IPR011047">
    <property type="entry name" value="Quinoprotein_ADH-like_sf"/>
</dbReference>
<evidence type="ECO:0000313" key="10">
    <source>
        <dbReference type="EMBL" id="MTW23047.1"/>
    </source>
</evidence>
<feature type="compositionally biased region" description="Low complexity" evidence="7">
    <location>
        <begin position="487"/>
        <end position="498"/>
    </location>
</feature>
<protein>
    <submittedName>
        <fullName evidence="10">Pilus assembly protein PilY</fullName>
    </submittedName>
</protein>
<proteinExistence type="inferred from homology"/>
<dbReference type="InterPro" id="IPR008707">
    <property type="entry name" value="B-propeller_PilY1"/>
</dbReference>
<dbReference type="Pfam" id="PF05567">
    <property type="entry name" value="T4P_PilY1"/>
    <property type="match status" value="1"/>
</dbReference>
<keyword evidence="8" id="KW-0472">Membrane</keyword>
<evidence type="ECO:0000313" key="11">
    <source>
        <dbReference type="Proteomes" id="UP000434044"/>
    </source>
</evidence>
<accession>A0A6N8EKH2</accession>
<evidence type="ECO:0000256" key="2">
    <source>
        <dbReference type="ARBA" id="ARBA00008387"/>
    </source>
</evidence>
<gene>
    <name evidence="10" type="ORF">GJ668_18540</name>
</gene>
<reference evidence="10 11" key="1">
    <citation type="submission" date="2019-11" db="EMBL/GenBank/DDBJ databases">
        <title>Whole-genome sequence of the anaerobic purple sulfur bacterium Allochromatium palmeri DSM 15591.</title>
        <authorList>
            <person name="Kyndt J.A."/>
            <person name="Meyer T.E."/>
        </authorList>
    </citation>
    <scope>NUCLEOTIDE SEQUENCE [LARGE SCALE GENOMIC DNA]</scope>
    <source>
        <strain evidence="10 11">DSM 15591</strain>
    </source>
</reference>
<keyword evidence="11" id="KW-1185">Reference proteome</keyword>
<keyword evidence="8" id="KW-1133">Transmembrane helix</keyword>
<dbReference type="OrthoDB" id="7156875at2"/>
<evidence type="ECO:0000256" key="3">
    <source>
        <dbReference type="ARBA" id="ARBA00022558"/>
    </source>
</evidence>
<dbReference type="GO" id="GO:0009289">
    <property type="term" value="C:pilus"/>
    <property type="evidence" value="ECO:0007669"/>
    <property type="project" value="UniProtKB-SubCell"/>
</dbReference>
<comment type="subcellular location">
    <subcellularLocation>
        <location evidence="1">Fimbrium</location>
    </subcellularLocation>
</comment>
<evidence type="ECO:0000256" key="6">
    <source>
        <dbReference type="ARBA" id="ARBA00023263"/>
    </source>
</evidence>
<name>A0A6N8EKH2_9GAMM</name>
<sequence length="1241" mass="134891">MKNLMQKESQSKTVSLDAIIKDAVRSFLALPVVFFFVVLVAFSPSILLATDISQVPLYVGGQVAPNIIFNIDESWSMAWRYMPDSVREDNVTIYGNPWATSAGDGGDDNKNRWTLAFHPDDVSTGGAGTSGNDSGTGDAITRTLVARADASGVATDLISARLRSSAFNTIYYDPEVRYRPWYNHDGSVFLDADPAAAPLNPNNTSAGTVDLVGEQTFSTSRIWCGSLSDSTANSTSVSNLSVDNGASNTQRNNFCQNITGEKLAPAVYYTSNGNGFRNAANFTRERIMDHSTFERGSGRTDCAAIASGTGNTCTQAEEYKNFANWFTYNRTRMFLAIAATSRAFAEQEDGMRVGYARIHGPDISLDGVNSPGTMVRGVRDFRGTDRQSFFTWLHALGGEASTASRQSLYGTAGTHHQFAGATPLRAAMDDVGQYFSRSDNRGPWGHTPGVDDSTLQLTCRKSYHILMTDGMWNGDAARTSSARSNVDGSAGSSISGDGEPYQYQPTAPYSDSVSNTLADVAMYYWNRDLRTDLANNVPPDSSNPAFWQHMVNFTIGLGVNGTLDFPGDWDVLQAGTKSWPTVTSNTSTAIDDLWHAAVNSHGEYLSTTNPEQFATALSNTLSNIINRSQASTTSMLASSVFLETDSGIYQGTYDSSDWSGNLTAYVPSVADNTLQLTETWDAESSMPTPANRNILTHDGSDGITFQWTNLTNNQKTALGNDENVLNFLRGIRTDEGTTYRERGGVLGDIVNSDPVYVHKENFGFYSLSGTLGSSYITFTETKASRTPMVYVGANDGMLHAFNADTGVEVFAYVPRAVYPNLKSLSEPEYAHKYFVDGDTHVSDAYLSNAWKTILLGTTGAGGKSVFAIDVTNPTTVSASSVLWEITDTTSGFSDLGYTMGGEPVIARLNDGTWASIFGNGYDSTQGKAVLYIVNLNTGALIKAIEADSSGANGLSGPAFYYQTDDSGTYAAYVYAGDLKGNLWKFDLTASNKNSWDVAFTQGQNKYPLFTAKNDYNDVQPITATPDLRRHDEGGYIVLFGTGKYFSVSDLTDVTVQSVYGIWDDNSSRITDQRSNTLVEQTIDYEGDYGDFHTRVLSENSVDWDAKRGWFLDLVSPNAGKQGERVVQPVQVWFDRLRVATTIPNEDPCEGGGSGWYMEIDLKTGGRLNYPVFDLDGDGEMDMIALDGQSVPVTGIALSNIGVMPAQIGDYLAVDTDNQDNNLKRDSGLGSIKGRQTWREIR</sequence>
<comment type="similarity">
    <text evidence="2">Belongs to the PilY1 family.</text>
</comment>
<evidence type="ECO:0000256" key="1">
    <source>
        <dbReference type="ARBA" id="ARBA00004561"/>
    </source>
</evidence>
<dbReference type="EMBL" id="WNKT01000068">
    <property type="protein sequence ID" value="MTW23047.1"/>
    <property type="molecule type" value="Genomic_DNA"/>
</dbReference>
<feature type="transmembrane region" description="Helical" evidence="8">
    <location>
        <begin position="27"/>
        <end position="49"/>
    </location>
</feature>
<evidence type="ECO:0000256" key="4">
    <source>
        <dbReference type="ARBA" id="ARBA00022723"/>
    </source>
</evidence>